<proteinExistence type="predicted"/>
<dbReference type="EMBL" id="JAAQTL010000001">
    <property type="protein sequence ID" value="NID14817.1"/>
    <property type="molecule type" value="Genomic_DNA"/>
</dbReference>
<reference evidence="1 2" key="1">
    <citation type="journal article" date="2006" name="Int. J. Syst. Evol. Microbiol.">
        <title>Dyella yeojuensis sp. nov., isolated from greenhouse soil in Korea.</title>
        <authorList>
            <person name="Kim B.Y."/>
            <person name="Weon H.Y."/>
            <person name="Lee K.H."/>
            <person name="Seok S.J."/>
            <person name="Kwon S.W."/>
            <person name="Go S.J."/>
            <person name="Stackebrandt E."/>
        </authorList>
    </citation>
    <scope>NUCLEOTIDE SEQUENCE [LARGE SCALE GENOMIC DNA]</scope>
    <source>
        <strain evidence="1 2">DSM 17673</strain>
    </source>
</reference>
<gene>
    <name evidence="1" type="ORF">HBF32_04965</name>
</gene>
<accession>A0A7X5QT51</accession>
<sequence>MHRRTVGRYSVEARTLKTPAGVWKAAYIVEPVGHAGPRNFVMITLLDEFPDERAAVDAAMEKGARHADWLAETRRTYSS</sequence>
<evidence type="ECO:0000313" key="1">
    <source>
        <dbReference type="EMBL" id="NID14817.1"/>
    </source>
</evidence>
<name>A0A7X5QT51_9GAMM</name>
<protein>
    <submittedName>
        <fullName evidence="1">Uncharacterized protein</fullName>
    </submittedName>
</protein>
<dbReference type="Proteomes" id="UP000518878">
    <property type="component" value="Unassembled WGS sequence"/>
</dbReference>
<dbReference type="AlphaFoldDB" id="A0A7X5QT51"/>
<keyword evidence="2" id="KW-1185">Reference proteome</keyword>
<comment type="caution">
    <text evidence="1">The sequence shown here is derived from an EMBL/GenBank/DDBJ whole genome shotgun (WGS) entry which is preliminary data.</text>
</comment>
<organism evidence="1 2">
    <name type="scientific">Luteibacter yeojuensis</name>
    <dbReference type="NCBI Taxonomy" id="345309"/>
    <lineage>
        <taxon>Bacteria</taxon>
        <taxon>Pseudomonadati</taxon>
        <taxon>Pseudomonadota</taxon>
        <taxon>Gammaproteobacteria</taxon>
        <taxon>Lysobacterales</taxon>
        <taxon>Rhodanobacteraceae</taxon>
        <taxon>Luteibacter</taxon>
    </lineage>
</organism>
<evidence type="ECO:0000313" key="2">
    <source>
        <dbReference type="Proteomes" id="UP000518878"/>
    </source>
</evidence>